<gene>
    <name evidence="4" type="ORF">ALECFALPRED_004180</name>
</gene>
<dbReference type="Pfam" id="PF25886">
    <property type="entry name" value="Msy1"/>
    <property type="match status" value="1"/>
</dbReference>
<feature type="compositionally biased region" description="Pro residues" evidence="1">
    <location>
        <begin position="939"/>
        <end position="956"/>
    </location>
</feature>
<feature type="region of interest" description="Disordered" evidence="1">
    <location>
        <begin position="1"/>
        <end position="43"/>
    </location>
</feature>
<evidence type="ECO:0000259" key="3">
    <source>
        <dbReference type="PROSITE" id="PS50222"/>
    </source>
</evidence>
<comment type="caution">
    <text evidence="4">The sequence shown here is derived from an EMBL/GenBank/DDBJ whole genome shotgun (WGS) entry which is preliminary data.</text>
</comment>
<name>A0A8H3IRL1_9LECA</name>
<dbReference type="EMBL" id="CAJPDR010000259">
    <property type="protein sequence ID" value="CAF9928958.1"/>
    <property type="molecule type" value="Genomic_DNA"/>
</dbReference>
<dbReference type="PANTHER" id="PTHR31323">
    <property type="entry name" value="MECHANOSENSITIVE ION CHANNEL PROTEIN MSY2"/>
    <property type="match status" value="1"/>
</dbReference>
<feature type="region of interest" description="Disordered" evidence="1">
    <location>
        <begin position="830"/>
        <end position="1078"/>
    </location>
</feature>
<keyword evidence="2" id="KW-1133">Transmembrane helix</keyword>
<keyword evidence="2" id="KW-0472">Membrane</keyword>
<feature type="region of interest" description="Disordered" evidence="1">
    <location>
        <begin position="705"/>
        <end position="812"/>
    </location>
</feature>
<keyword evidence="2" id="KW-0812">Transmembrane</keyword>
<feature type="transmembrane region" description="Helical" evidence="2">
    <location>
        <begin position="94"/>
        <end position="116"/>
    </location>
</feature>
<accession>A0A8H3IRL1</accession>
<reference evidence="4" key="1">
    <citation type="submission" date="2021-03" db="EMBL/GenBank/DDBJ databases">
        <authorList>
            <person name="Tagirdzhanova G."/>
        </authorList>
    </citation>
    <scope>NUCLEOTIDE SEQUENCE</scope>
</reference>
<feature type="compositionally biased region" description="Low complexity" evidence="1">
    <location>
        <begin position="957"/>
        <end position="977"/>
    </location>
</feature>
<feature type="transmembrane region" description="Helical" evidence="2">
    <location>
        <begin position="499"/>
        <end position="525"/>
    </location>
</feature>
<evidence type="ECO:0000313" key="5">
    <source>
        <dbReference type="Proteomes" id="UP000664203"/>
    </source>
</evidence>
<dbReference type="Proteomes" id="UP000664203">
    <property type="component" value="Unassembled WGS sequence"/>
</dbReference>
<feature type="transmembrane region" description="Helical" evidence="2">
    <location>
        <begin position="122"/>
        <end position="142"/>
    </location>
</feature>
<dbReference type="GO" id="GO:0005262">
    <property type="term" value="F:calcium channel activity"/>
    <property type="evidence" value="ECO:0007669"/>
    <property type="project" value="TreeGrafter"/>
</dbReference>
<feature type="compositionally biased region" description="Polar residues" evidence="1">
    <location>
        <begin position="802"/>
        <end position="812"/>
    </location>
</feature>
<protein>
    <recommendedName>
        <fullName evidence="3">EF-hand domain-containing protein</fullName>
    </recommendedName>
</protein>
<sequence>MSNPNDATINIPMDNVNSNSSKTGARKTDSYTPATTGAPEQLNEKAGFYQRHVAGRRRTEKKTGKKSSDGEEEIITQMGMIYNKILNFSVVTRYFLYVLPLATIIAIPIIIGATAAQNATLGGVRIVWIFSWLECIWLSLWVSKLAAKTLPWIFEFLCGIVSSGTRKYSLVMQSLEIYLSLCGWALASLATFAPVMTRNPTQRSQQANFTQAQSSRNATQNHDVLLSGNGTGLKEWESIVQKILAAFLVASLILLAEKLLIQLISISYHHTQFHAKIKDSKHRIYLLSLLYDASRHLFPAYCNEFAEEDYIIHDSIDIPGSKHGHKHSGSATPMKLLMNVGRFGDKLTSAFGNIASEVTGKQVFNPDSAHSIVVEALEKNKSSEALAKRLWMSFVVEGKEALFMDDVVEVLGADHHAEAEEAFAILDRDDNGDISLDEMILTVCEFGKERHSIASSLHDVDQAINVLDNLLCTIVFIVVVFVFVAFLNSSFTTTLATAGTALLSLSFVFATTAQEVLGSCIFLFVKHPFDVLDRVDIGDDQLVVKHISLLFTVFKHVNTHKLTQVPHIVLNTMWIQNVSRSDAMREQLSIYIDFGTTLEDVQLLRNEMQAFVTDKENSRDFQPDIDVEITGIASMDKMELKVEIRHKSNWSNETVRAARRSKFMCALVLALRKIPINGPGGAGPVLGSADQPTYSVTVSDAQAAANREAAAKTQDAKRLFPAEKPDLPTKSGQAQKQDPPAKSGTTGITSSAEPNMRDSVTPPPLRLRHPPASESNALATLNSRRPAADTAHTPGDLIDPTTPKSVAHSVSTMDVPDFDRTVSIEEVRGLLRRQSTRGKRRASSGAATFPRPPVSTSNFPQPPPSMGLEYDPYAYTSQQASRLAQPPKVQTPPQSRNGPPLSALPKDSPTQWPQPPQSTLSQSLSQAQPQPGQLQNQQRPPPPAQSQPRQAPPIAPPAVSLQSSSPQSRSRSASQSQPQPPPKLTPINTSSLTPSPTDEPSRTRTTSPVRNPFQINALRSQAQGAAPQLRRPVPGSGTASPRETAQSPGTENGGGVVRPPRGDSLVGGTAGVGGSSGA</sequence>
<evidence type="ECO:0000256" key="1">
    <source>
        <dbReference type="SAM" id="MobiDB-lite"/>
    </source>
</evidence>
<dbReference type="PROSITE" id="PS00018">
    <property type="entry name" value="EF_HAND_1"/>
    <property type="match status" value="1"/>
</dbReference>
<evidence type="ECO:0000256" key="2">
    <source>
        <dbReference type="SAM" id="Phobius"/>
    </source>
</evidence>
<feature type="compositionally biased region" description="Polar residues" evidence="1">
    <location>
        <begin position="743"/>
        <end position="753"/>
    </location>
</feature>
<feature type="compositionally biased region" description="Basic residues" evidence="1">
    <location>
        <begin position="830"/>
        <end position="842"/>
    </location>
</feature>
<feature type="transmembrane region" description="Helical" evidence="2">
    <location>
        <begin position="177"/>
        <end position="196"/>
    </location>
</feature>
<dbReference type="Gene3D" id="1.10.238.10">
    <property type="entry name" value="EF-hand"/>
    <property type="match status" value="1"/>
</dbReference>
<feature type="compositionally biased region" description="Gly residues" evidence="1">
    <location>
        <begin position="1068"/>
        <end position="1078"/>
    </location>
</feature>
<dbReference type="InterPro" id="IPR058650">
    <property type="entry name" value="Msy1/2-like"/>
</dbReference>
<dbReference type="PROSITE" id="PS50222">
    <property type="entry name" value="EF_HAND_2"/>
    <property type="match status" value="1"/>
</dbReference>
<dbReference type="OrthoDB" id="544685at2759"/>
<dbReference type="InterPro" id="IPR002048">
    <property type="entry name" value="EF_hand_dom"/>
</dbReference>
<feature type="compositionally biased region" description="Basic and acidic residues" evidence="1">
    <location>
        <begin position="714"/>
        <end position="727"/>
    </location>
</feature>
<feature type="compositionally biased region" description="Polar residues" evidence="1">
    <location>
        <begin position="773"/>
        <end position="783"/>
    </location>
</feature>
<dbReference type="PANTHER" id="PTHR31323:SF14">
    <property type="entry name" value="MECHANOSENSITIVE ION CHANNEL PROTEIN MSY2"/>
    <property type="match status" value="1"/>
</dbReference>
<keyword evidence="5" id="KW-1185">Reference proteome</keyword>
<feature type="compositionally biased region" description="Polar residues" evidence="1">
    <location>
        <begin position="986"/>
        <end position="1023"/>
    </location>
</feature>
<feature type="transmembrane region" description="Helical" evidence="2">
    <location>
        <begin position="466"/>
        <end position="487"/>
    </location>
</feature>
<evidence type="ECO:0000313" key="4">
    <source>
        <dbReference type="EMBL" id="CAF9928958.1"/>
    </source>
</evidence>
<dbReference type="GO" id="GO:0005509">
    <property type="term" value="F:calcium ion binding"/>
    <property type="evidence" value="ECO:0007669"/>
    <property type="project" value="InterPro"/>
</dbReference>
<feature type="domain" description="EF-hand" evidence="3">
    <location>
        <begin position="414"/>
        <end position="449"/>
    </location>
</feature>
<feature type="compositionally biased region" description="Low complexity" evidence="1">
    <location>
        <begin position="917"/>
        <end position="938"/>
    </location>
</feature>
<organism evidence="4 5">
    <name type="scientific">Alectoria fallacina</name>
    <dbReference type="NCBI Taxonomy" id="1903189"/>
    <lineage>
        <taxon>Eukaryota</taxon>
        <taxon>Fungi</taxon>
        <taxon>Dikarya</taxon>
        <taxon>Ascomycota</taxon>
        <taxon>Pezizomycotina</taxon>
        <taxon>Lecanoromycetes</taxon>
        <taxon>OSLEUM clade</taxon>
        <taxon>Lecanoromycetidae</taxon>
        <taxon>Lecanorales</taxon>
        <taxon>Lecanorineae</taxon>
        <taxon>Parmeliaceae</taxon>
        <taxon>Alectoria</taxon>
    </lineage>
</organism>
<proteinExistence type="predicted"/>
<dbReference type="AlphaFoldDB" id="A0A8H3IRL1"/>
<dbReference type="GO" id="GO:0006874">
    <property type="term" value="P:intracellular calcium ion homeostasis"/>
    <property type="evidence" value="ECO:0007669"/>
    <property type="project" value="TreeGrafter"/>
</dbReference>
<feature type="compositionally biased region" description="Polar residues" evidence="1">
    <location>
        <begin position="1037"/>
        <end position="1050"/>
    </location>
</feature>
<dbReference type="InterPro" id="IPR018247">
    <property type="entry name" value="EF_Hand_1_Ca_BS"/>
</dbReference>